<evidence type="ECO:0000313" key="9">
    <source>
        <dbReference type="Proteomes" id="UP000218890"/>
    </source>
</evidence>
<dbReference type="Pfam" id="PF13144">
    <property type="entry name" value="ChapFlgA"/>
    <property type="match status" value="1"/>
</dbReference>
<sequence length="257" mass="28311">MRMRNLIDSMAGRPQNSTIANVIIRRTMALLLLFLPLVTASHALSAERQQPGLIEEAAEEFLYDILSQDYEHVEVSARGVDSRLNLAKCSGKLEAFIPHGRDAIRASTVGVSCSGDEPWTVYVRMEIEIGADVVVASRPLSRGTTLDHDDVRIARRDVRRARGEWFTDIGDAIGLEAQRNIRQGDPITSRMVDQPLFVSRGERVTIQSGGQSGISITARGEAQENGRQGERIRVENLDSGREIEGRVVAPGVVRVGR</sequence>
<dbReference type="SMART" id="SM00858">
    <property type="entry name" value="SAF"/>
    <property type="match status" value="1"/>
</dbReference>
<dbReference type="Pfam" id="PF17656">
    <property type="entry name" value="ChapFlgA_N"/>
    <property type="match status" value="1"/>
</dbReference>
<dbReference type="PANTHER" id="PTHR36307:SF1">
    <property type="entry name" value="FLAGELLA BASAL BODY P-RING FORMATION PROTEIN FLGA"/>
    <property type="match status" value="1"/>
</dbReference>
<comment type="subcellular location">
    <subcellularLocation>
        <location evidence="1">Periplasm</location>
    </subcellularLocation>
</comment>
<evidence type="ECO:0000256" key="4">
    <source>
        <dbReference type="ARBA" id="ARBA00022729"/>
    </source>
</evidence>
<feature type="domain" description="AFP-like" evidence="7">
    <location>
        <begin position="133"/>
        <end position="195"/>
    </location>
</feature>
<dbReference type="NCBIfam" id="TIGR03170">
    <property type="entry name" value="flgA_cterm"/>
    <property type="match status" value="1"/>
</dbReference>
<dbReference type="Gene3D" id="2.30.30.760">
    <property type="match status" value="1"/>
</dbReference>
<keyword evidence="8" id="KW-0282">Flagellum</keyword>
<dbReference type="InterPro" id="IPR013974">
    <property type="entry name" value="SAF"/>
</dbReference>
<keyword evidence="5" id="KW-0574">Periplasm</keyword>
<dbReference type="EMBL" id="AP017372">
    <property type="protein sequence ID" value="BAU58876.2"/>
    <property type="molecule type" value="Genomic_DNA"/>
</dbReference>
<dbReference type="InterPro" id="IPR017585">
    <property type="entry name" value="SAF_FlgA"/>
</dbReference>
<dbReference type="InterPro" id="IPR036732">
    <property type="entry name" value="AFP_Neu5c_C_sf"/>
</dbReference>
<proteinExistence type="inferred from homology"/>
<dbReference type="GO" id="GO:0044780">
    <property type="term" value="P:bacterial-type flagellum assembly"/>
    <property type="evidence" value="ECO:0007669"/>
    <property type="project" value="InterPro"/>
</dbReference>
<dbReference type="InterPro" id="IPR039246">
    <property type="entry name" value="Flagellar_FlgA"/>
</dbReference>
<organism evidence="8 9">
    <name type="scientific">Halorhodospira halochloris</name>
    <name type="common">Ectothiorhodospira halochloris</name>
    <dbReference type="NCBI Taxonomy" id="1052"/>
    <lineage>
        <taxon>Bacteria</taxon>
        <taxon>Pseudomonadati</taxon>
        <taxon>Pseudomonadota</taxon>
        <taxon>Gammaproteobacteria</taxon>
        <taxon>Chromatiales</taxon>
        <taxon>Ectothiorhodospiraceae</taxon>
        <taxon>Halorhodospira</taxon>
    </lineage>
</organism>
<evidence type="ECO:0000256" key="3">
    <source>
        <dbReference type="ARBA" id="ARBA00014754"/>
    </source>
</evidence>
<protein>
    <recommendedName>
        <fullName evidence="3">Flagella basal body P-ring formation protein FlgA</fullName>
    </recommendedName>
</protein>
<keyword evidence="9" id="KW-1185">Reference proteome</keyword>
<dbReference type="SUPFAM" id="SSF51269">
    <property type="entry name" value="AFP III-like domain"/>
    <property type="match status" value="1"/>
</dbReference>
<reference evidence="8" key="1">
    <citation type="submission" date="2016-02" db="EMBL/GenBank/DDBJ databases">
        <title>Halorhodospira halochloris DSM-1059 complete genome, version 2.</title>
        <authorList>
            <person name="Tsukatani Y."/>
        </authorList>
    </citation>
    <scope>NUCLEOTIDE SEQUENCE</scope>
    <source>
        <strain evidence="8">DSM 1059</strain>
    </source>
</reference>
<dbReference type="PROSITE" id="PS50844">
    <property type="entry name" value="AFP_LIKE"/>
    <property type="match status" value="1"/>
</dbReference>
<evidence type="ECO:0000256" key="5">
    <source>
        <dbReference type="ARBA" id="ARBA00022764"/>
    </source>
</evidence>
<dbReference type="InterPro" id="IPR006190">
    <property type="entry name" value="SAF_AFP_Neu5Ac"/>
</dbReference>
<accession>A0A0X8XBD1</accession>
<comment type="similarity">
    <text evidence="2">Belongs to the FlgA family.</text>
</comment>
<comment type="function">
    <text evidence="6">Involved in the assembly process of the P-ring formation. It may associate with FlgF on the rod constituting a structure essential for the P-ring assembly or may act as a modulator protein for the P-ring assembly.</text>
</comment>
<evidence type="ECO:0000313" key="8">
    <source>
        <dbReference type="EMBL" id="BAU58876.2"/>
    </source>
</evidence>
<dbReference type="CDD" id="cd11614">
    <property type="entry name" value="SAF_CpaB_FlgA_like"/>
    <property type="match status" value="1"/>
</dbReference>
<dbReference type="RefSeq" id="WP_162549521.1">
    <property type="nucleotide sequence ID" value="NZ_AP017372.2"/>
</dbReference>
<evidence type="ECO:0000256" key="6">
    <source>
        <dbReference type="ARBA" id="ARBA00025643"/>
    </source>
</evidence>
<keyword evidence="8" id="KW-0969">Cilium</keyword>
<evidence type="ECO:0000259" key="7">
    <source>
        <dbReference type="PROSITE" id="PS50844"/>
    </source>
</evidence>
<dbReference type="GO" id="GO:0042597">
    <property type="term" value="C:periplasmic space"/>
    <property type="evidence" value="ECO:0007669"/>
    <property type="project" value="UniProtKB-SubCell"/>
</dbReference>
<gene>
    <name evidence="8" type="primary">flgA</name>
    <name evidence="8" type="ORF">HH1059_21670</name>
</gene>
<dbReference type="AlphaFoldDB" id="A0A0X8XBD1"/>
<keyword evidence="8" id="KW-0966">Cell projection</keyword>
<name>A0A0X8XBD1_HALHR</name>
<keyword evidence="4" id="KW-0732">Signal</keyword>
<dbReference type="Gene3D" id="3.90.1210.10">
    <property type="entry name" value="Antifreeze-like/N-acetylneuraminic acid synthase C-terminal domain"/>
    <property type="match status" value="1"/>
</dbReference>
<dbReference type="Proteomes" id="UP000218890">
    <property type="component" value="Chromosome"/>
</dbReference>
<evidence type="ECO:0000256" key="2">
    <source>
        <dbReference type="ARBA" id="ARBA00010474"/>
    </source>
</evidence>
<evidence type="ECO:0000256" key="1">
    <source>
        <dbReference type="ARBA" id="ARBA00004418"/>
    </source>
</evidence>
<dbReference type="PANTHER" id="PTHR36307">
    <property type="entry name" value="FLAGELLA BASAL BODY P-RING FORMATION PROTEIN FLGA"/>
    <property type="match status" value="1"/>
</dbReference>
<dbReference type="KEGG" id="hhk:HH1059_21670"/>
<dbReference type="InterPro" id="IPR041231">
    <property type="entry name" value="FlgA_N"/>
</dbReference>